<sequence>MDDGGERVRGAGGGGRACTPGGNECDGQTCVEGQCSGECGPEDVRCRENRPQRCDERGEATAASDLIDLLVRATMNASWFRRSTPLLAVLGLLSLSAPAVAQDIAAAEALFDGGLADMQAGRYETGCKALAESQRLDPQPGTLFTLASCEAQWGRVATALARFKDYLALFDRMTPAEKARQGERPKVARQERDRLSPRIPRLALSLSPGAPSGTVVKRDGHELGEAALGVALPVDPGEHLVSIQVPGRPAREQRISIAEGETQELILKLKPKQAPAPAAAPAPSPAPSKPPAPELSPAPAPVEPDAPSPSAGRRTAVYVAGGVGAVGLVLGGILVALVIDKKGVVDEHCGDAIQAPAKACDDIGYAAANNANAMVVGSTVAFGVELAGLGTAAVLYWTEPKPAGAAAGASPRWVSAGVLAAGPAGAVLGAKGRF</sequence>
<feature type="region of interest" description="Disordered" evidence="1">
    <location>
        <begin position="177"/>
        <end position="199"/>
    </location>
</feature>
<gene>
    <name evidence="3" type="ORF">SOCE26_068560</name>
</gene>
<dbReference type="Proteomes" id="UP000238348">
    <property type="component" value="Chromosome"/>
</dbReference>
<dbReference type="SUPFAM" id="SSF48452">
    <property type="entry name" value="TPR-like"/>
    <property type="match status" value="1"/>
</dbReference>
<feature type="compositionally biased region" description="Pro residues" evidence="1">
    <location>
        <begin position="278"/>
        <end position="307"/>
    </location>
</feature>
<reference evidence="3 4" key="1">
    <citation type="submission" date="2015-09" db="EMBL/GenBank/DDBJ databases">
        <title>Sorangium comparison.</title>
        <authorList>
            <person name="Zaburannyi N."/>
            <person name="Bunk B."/>
            <person name="Overmann J."/>
            <person name="Mueller R."/>
        </authorList>
    </citation>
    <scope>NUCLEOTIDE SEQUENCE [LARGE SCALE GENOMIC DNA]</scope>
    <source>
        <strain evidence="3 4">So ce26</strain>
    </source>
</reference>
<proteinExistence type="predicted"/>
<evidence type="ECO:0000313" key="4">
    <source>
        <dbReference type="Proteomes" id="UP000238348"/>
    </source>
</evidence>
<feature type="transmembrane region" description="Helical" evidence="2">
    <location>
        <begin position="316"/>
        <end position="339"/>
    </location>
</feature>
<evidence type="ECO:0000256" key="2">
    <source>
        <dbReference type="SAM" id="Phobius"/>
    </source>
</evidence>
<name>A0A2L0F1D2_SORCE</name>
<dbReference type="InterPro" id="IPR011990">
    <property type="entry name" value="TPR-like_helical_dom_sf"/>
</dbReference>
<keyword evidence="2" id="KW-1133">Transmembrane helix</keyword>
<organism evidence="3 4">
    <name type="scientific">Sorangium cellulosum</name>
    <name type="common">Polyangium cellulosum</name>
    <dbReference type="NCBI Taxonomy" id="56"/>
    <lineage>
        <taxon>Bacteria</taxon>
        <taxon>Pseudomonadati</taxon>
        <taxon>Myxococcota</taxon>
        <taxon>Polyangia</taxon>
        <taxon>Polyangiales</taxon>
        <taxon>Polyangiaceae</taxon>
        <taxon>Sorangium</taxon>
    </lineage>
</organism>
<keyword evidence="2" id="KW-0472">Membrane</keyword>
<keyword evidence="2" id="KW-0812">Transmembrane</keyword>
<feature type="compositionally biased region" description="Basic and acidic residues" evidence="1">
    <location>
        <begin position="177"/>
        <end position="196"/>
    </location>
</feature>
<evidence type="ECO:0000256" key="1">
    <source>
        <dbReference type="SAM" id="MobiDB-lite"/>
    </source>
</evidence>
<feature type="region of interest" description="Disordered" evidence="1">
    <location>
        <begin position="271"/>
        <end position="312"/>
    </location>
</feature>
<evidence type="ECO:0000313" key="3">
    <source>
        <dbReference type="EMBL" id="AUX45374.1"/>
    </source>
</evidence>
<dbReference type="EMBL" id="CP012673">
    <property type="protein sequence ID" value="AUX45374.1"/>
    <property type="molecule type" value="Genomic_DNA"/>
</dbReference>
<evidence type="ECO:0008006" key="5">
    <source>
        <dbReference type="Google" id="ProtNLM"/>
    </source>
</evidence>
<protein>
    <recommendedName>
        <fullName evidence="5">PEGA domain-containing protein</fullName>
    </recommendedName>
</protein>
<dbReference type="AlphaFoldDB" id="A0A2L0F1D2"/>
<accession>A0A2L0F1D2</accession>